<dbReference type="GO" id="GO:0003887">
    <property type="term" value="F:DNA-directed DNA polymerase activity"/>
    <property type="evidence" value="ECO:0007669"/>
    <property type="project" value="UniProtKB-KW"/>
</dbReference>
<dbReference type="Gene3D" id="1.20.272.10">
    <property type="match status" value="1"/>
</dbReference>
<name>A0A412G4E8_9FIRM</name>
<keyword evidence="3" id="KW-0808">Transferase</keyword>
<dbReference type="Pfam" id="PF06144">
    <property type="entry name" value="DNA_pol3_delta"/>
    <property type="match status" value="1"/>
</dbReference>
<dbReference type="PANTHER" id="PTHR34388:SF1">
    <property type="entry name" value="DNA POLYMERASE III SUBUNIT DELTA"/>
    <property type="match status" value="1"/>
</dbReference>
<accession>A0A412G4E8</accession>
<evidence type="ECO:0000256" key="7">
    <source>
        <dbReference type="ARBA" id="ARBA00034754"/>
    </source>
</evidence>
<evidence type="ECO:0000313" key="11">
    <source>
        <dbReference type="EMBL" id="RGR75336.1"/>
    </source>
</evidence>
<protein>
    <recommendedName>
        <fullName evidence="2">DNA polymerase III subunit delta</fullName>
        <ecNumber evidence="1">2.7.7.7</ecNumber>
    </recommendedName>
</protein>
<feature type="domain" description="DNA polymerase III delta N-terminal" evidence="9">
    <location>
        <begin position="3"/>
        <end position="127"/>
    </location>
</feature>
<evidence type="ECO:0000259" key="9">
    <source>
        <dbReference type="Pfam" id="PF06144"/>
    </source>
</evidence>
<dbReference type="GO" id="GO:0006261">
    <property type="term" value="P:DNA-templated DNA replication"/>
    <property type="evidence" value="ECO:0007669"/>
    <property type="project" value="TreeGrafter"/>
</dbReference>
<feature type="domain" description="DNA polymerase III delta subunit-like C-terminal" evidence="10">
    <location>
        <begin position="198"/>
        <end position="316"/>
    </location>
</feature>
<dbReference type="AlphaFoldDB" id="A0A412G4E8"/>
<dbReference type="InterPro" id="IPR048466">
    <property type="entry name" value="DNA_pol3_delta-like_C"/>
</dbReference>
<dbReference type="SUPFAM" id="SSF52540">
    <property type="entry name" value="P-loop containing nucleoside triphosphate hydrolases"/>
    <property type="match status" value="1"/>
</dbReference>
<dbReference type="Pfam" id="PF21694">
    <property type="entry name" value="DNA_pol3_delta_C"/>
    <property type="match status" value="1"/>
</dbReference>
<evidence type="ECO:0000256" key="2">
    <source>
        <dbReference type="ARBA" id="ARBA00017703"/>
    </source>
</evidence>
<dbReference type="Gene3D" id="3.40.50.300">
    <property type="entry name" value="P-loop containing nucleotide triphosphate hydrolases"/>
    <property type="match status" value="1"/>
</dbReference>
<dbReference type="InterPro" id="IPR008921">
    <property type="entry name" value="DNA_pol3_clamp-load_cplx_C"/>
</dbReference>
<dbReference type="RefSeq" id="WP_117894485.1">
    <property type="nucleotide sequence ID" value="NZ_CABJCV010000005.1"/>
</dbReference>
<dbReference type="EC" id="2.7.7.7" evidence="1"/>
<comment type="caution">
    <text evidence="11">The sequence shown here is derived from an EMBL/GenBank/DDBJ whole genome shotgun (WGS) entry which is preliminary data.</text>
</comment>
<evidence type="ECO:0000256" key="8">
    <source>
        <dbReference type="ARBA" id="ARBA00049244"/>
    </source>
</evidence>
<evidence type="ECO:0000313" key="12">
    <source>
        <dbReference type="Proteomes" id="UP000284178"/>
    </source>
</evidence>
<comment type="similarity">
    <text evidence="7">Belongs to the DNA polymerase HolA subunit family.</text>
</comment>
<evidence type="ECO:0000256" key="6">
    <source>
        <dbReference type="ARBA" id="ARBA00022932"/>
    </source>
</evidence>
<evidence type="ECO:0000259" key="10">
    <source>
        <dbReference type="Pfam" id="PF21694"/>
    </source>
</evidence>
<keyword evidence="4" id="KW-0548">Nucleotidyltransferase</keyword>
<dbReference type="GeneID" id="83014967"/>
<organism evidence="11 12">
    <name type="scientific">Holdemania filiformis</name>
    <dbReference type="NCBI Taxonomy" id="61171"/>
    <lineage>
        <taxon>Bacteria</taxon>
        <taxon>Bacillati</taxon>
        <taxon>Bacillota</taxon>
        <taxon>Erysipelotrichia</taxon>
        <taxon>Erysipelotrichales</taxon>
        <taxon>Erysipelotrichaceae</taxon>
        <taxon>Holdemania</taxon>
    </lineage>
</organism>
<dbReference type="GO" id="GO:0009360">
    <property type="term" value="C:DNA polymerase III complex"/>
    <property type="evidence" value="ECO:0007669"/>
    <property type="project" value="InterPro"/>
</dbReference>
<evidence type="ECO:0000256" key="1">
    <source>
        <dbReference type="ARBA" id="ARBA00012417"/>
    </source>
</evidence>
<evidence type="ECO:0000256" key="4">
    <source>
        <dbReference type="ARBA" id="ARBA00022695"/>
    </source>
</evidence>
<evidence type="ECO:0000256" key="3">
    <source>
        <dbReference type="ARBA" id="ARBA00022679"/>
    </source>
</evidence>
<gene>
    <name evidence="11" type="ORF">DWY25_06055</name>
</gene>
<keyword evidence="12" id="KW-1185">Reference proteome</keyword>
<dbReference type="GO" id="GO:0003677">
    <property type="term" value="F:DNA binding"/>
    <property type="evidence" value="ECO:0007669"/>
    <property type="project" value="InterPro"/>
</dbReference>
<proteinExistence type="inferred from homology"/>
<dbReference type="PANTHER" id="PTHR34388">
    <property type="entry name" value="DNA POLYMERASE III SUBUNIT DELTA"/>
    <property type="match status" value="1"/>
</dbReference>
<dbReference type="SUPFAM" id="SSF48019">
    <property type="entry name" value="post-AAA+ oligomerization domain-like"/>
    <property type="match status" value="1"/>
</dbReference>
<dbReference type="EMBL" id="QRUP01000005">
    <property type="protein sequence ID" value="RGR75336.1"/>
    <property type="molecule type" value="Genomic_DNA"/>
</dbReference>
<dbReference type="Gene3D" id="1.10.8.60">
    <property type="match status" value="1"/>
</dbReference>
<keyword evidence="5" id="KW-0235">DNA replication</keyword>
<reference evidence="11 12" key="1">
    <citation type="submission" date="2018-08" db="EMBL/GenBank/DDBJ databases">
        <title>A genome reference for cultivated species of the human gut microbiota.</title>
        <authorList>
            <person name="Zou Y."/>
            <person name="Xue W."/>
            <person name="Luo G."/>
        </authorList>
    </citation>
    <scope>NUCLEOTIDE SEQUENCE [LARGE SCALE GENOMIC DNA]</scope>
    <source>
        <strain evidence="11 12">AF24-29</strain>
    </source>
</reference>
<keyword evidence="6" id="KW-0239">DNA-directed DNA polymerase</keyword>
<dbReference type="InterPro" id="IPR027417">
    <property type="entry name" value="P-loop_NTPase"/>
</dbReference>
<comment type="catalytic activity">
    <reaction evidence="8">
        <text>DNA(n) + a 2'-deoxyribonucleoside 5'-triphosphate = DNA(n+1) + diphosphate</text>
        <dbReference type="Rhea" id="RHEA:22508"/>
        <dbReference type="Rhea" id="RHEA-COMP:17339"/>
        <dbReference type="Rhea" id="RHEA-COMP:17340"/>
        <dbReference type="ChEBI" id="CHEBI:33019"/>
        <dbReference type="ChEBI" id="CHEBI:61560"/>
        <dbReference type="ChEBI" id="CHEBI:173112"/>
        <dbReference type="EC" id="2.7.7.7"/>
    </reaction>
</comment>
<dbReference type="NCBIfam" id="TIGR01128">
    <property type="entry name" value="holA"/>
    <property type="match status" value="1"/>
</dbReference>
<evidence type="ECO:0000256" key="5">
    <source>
        <dbReference type="ARBA" id="ARBA00022705"/>
    </source>
</evidence>
<dbReference type="InterPro" id="IPR010372">
    <property type="entry name" value="DNA_pol3_delta_N"/>
</dbReference>
<dbReference type="Proteomes" id="UP000284178">
    <property type="component" value="Unassembled WGS sequence"/>
</dbReference>
<dbReference type="InterPro" id="IPR005790">
    <property type="entry name" value="DNA_polIII_delta"/>
</dbReference>
<sequence>MNYLLYGSETYRLKKKLDELLKANDPENTGMNTVVYEAGNADFQLRAVLEDAWTIPFFAEKKTVVVRNPVFLTTSGSLNEKDGKALEDYLNHSCPSTDLIFCGEFESLDQRKKLVKLAVKTCRVFTMKRLDEREFRSYVNQQLSAHQLILSREAMDELMQRLPLDLESFHQELIKLTLFGTKISRDDVVHLVSRPLDEDVFHLVNAVITHDLKQAMHLWHDLDSLNKDPIYLVALLASQFRLMAQVRMLSDRRMSESMIAQQLKVHPFRVKKAHEAVARLNSERLLEILNDLAELDQRFKSGTLDRRLGFEMFLIKAAH</sequence>